<keyword evidence="2" id="KW-1185">Reference proteome</keyword>
<proteinExistence type="predicted"/>
<reference evidence="1 2" key="2">
    <citation type="submission" date="2017-11" db="EMBL/GenBank/DDBJ databases">
        <title>Lysogenic conversion of Stenotrophomonas maltophilia by temperate phage DLP4.</title>
        <authorList>
            <person name="Dennis J."/>
            <person name="Stothard P."/>
        </authorList>
    </citation>
    <scope>NUCLEOTIDE SEQUENCE [LARGE SCALE GENOMIC DNA]</scope>
</reference>
<accession>A0A2D2W2K8</accession>
<gene>
    <name evidence="1" type="ORF">DLP05_115</name>
</gene>
<sequence>MSRWPSQKTAKEEIQALLDSNDRAVYRAIILINDRQTASEKAHNAAEEENGEGWSKFDAEFMSNMAHAIRQYGKLTERQMEFARPKIKRYWKQLMIISNEKGEAA</sequence>
<evidence type="ECO:0000313" key="1">
    <source>
        <dbReference type="EMBL" id="ATS92371.1"/>
    </source>
</evidence>
<reference evidence="2" key="1">
    <citation type="submission" date="2017-10" db="EMBL/GenBank/DDBJ databases">
        <authorList>
            <person name="Peters D.L."/>
        </authorList>
    </citation>
    <scope>NUCLEOTIDE SEQUENCE [LARGE SCALE GENOMIC DNA]</scope>
</reference>
<name>A0A2D2W2K8_9CAUD</name>
<dbReference type="Proteomes" id="UP000241675">
    <property type="component" value="Segment"/>
</dbReference>
<organism evidence="1 2">
    <name type="scientific">Stenotrophomonas phage vB_SmaS_DLP_5</name>
    <dbReference type="NCBI Taxonomy" id="2044561"/>
    <lineage>
        <taxon>Viruses</taxon>
        <taxon>Duplodnaviria</taxon>
        <taxon>Heunggongvirae</taxon>
        <taxon>Uroviricota</taxon>
        <taxon>Caudoviricetes</taxon>
        <taxon>Delepquintavirus</taxon>
        <taxon>Delepquintavirus DLP5</taxon>
    </lineage>
</organism>
<dbReference type="EMBL" id="MG189906">
    <property type="protein sequence ID" value="ATS92371.1"/>
    <property type="molecule type" value="Genomic_DNA"/>
</dbReference>
<evidence type="ECO:0000313" key="2">
    <source>
        <dbReference type="Proteomes" id="UP000241675"/>
    </source>
</evidence>
<protein>
    <submittedName>
        <fullName evidence="1">Uncharacterized protein</fullName>
    </submittedName>
</protein>